<evidence type="ECO:0000313" key="2">
    <source>
        <dbReference type="EMBL" id="OMJ82468.1"/>
    </source>
</evidence>
<sequence length="221" mass="25583">MQRGNEKKDLYKVLGVARDASNEEIRSSFKKLALKWHPDKNLNNKVEAEEKFKEISEAYKILSDKNTRTQYDQFGFASVSGGMGGFTNINDILSQLFGGHFNIFFKDCRSNTFYKFKPYEGENRNENSDYFNQHFMGFNHFMPSQKQPKDDNFFSAQVNCGREYGGSSTRIKEIKVETSDGYGRGGQKKISTTVEGPGKRLRKYEFTEFPEKEKGYAFNYK</sequence>
<gene>
    <name evidence="2" type="ORF">SteCoe_16815</name>
</gene>
<dbReference type="Pfam" id="PF00226">
    <property type="entry name" value="DnaJ"/>
    <property type="match status" value="1"/>
</dbReference>
<evidence type="ECO:0000313" key="3">
    <source>
        <dbReference type="Proteomes" id="UP000187209"/>
    </source>
</evidence>
<organism evidence="2 3">
    <name type="scientific">Stentor coeruleus</name>
    <dbReference type="NCBI Taxonomy" id="5963"/>
    <lineage>
        <taxon>Eukaryota</taxon>
        <taxon>Sar</taxon>
        <taxon>Alveolata</taxon>
        <taxon>Ciliophora</taxon>
        <taxon>Postciliodesmatophora</taxon>
        <taxon>Heterotrichea</taxon>
        <taxon>Heterotrichida</taxon>
        <taxon>Stentoridae</taxon>
        <taxon>Stentor</taxon>
    </lineage>
</organism>
<dbReference type="EMBL" id="MPUH01000339">
    <property type="protein sequence ID" value="OMJ82468.1"/>
    <property type="molecule type" value="Genomic_DNA"/>
</dbReference>
<protein>
    <recommendedName>
        <fullName evidence="1">J domain-containing protein</fullName>
    </recommendedName>
</protein>
<name>A0A1R2C0C3_9CILI</name>
<dbReference type="PANTHER" id="PTHR43948:SF10">
    <property type="entry name" value="MRJ, ISOFORM E"/>
    <property type="match status" value="1"/>
</dbReference>
<dbReference type="AlphaFoldDB" id="A0A1R2C0C3"/>
<reference evidence="2 3" key="1">
    <citation type="submission" date="2016-11" db="EMBL/GenBank/DDBJ databases">
        <title>The macronuclear genome of Stentor coeruleus: a giant cell with tiny introns.</title>
        <authorList>
            <person name="Slabodnick M."/>
            <person name="Ruby J.G."/>
            <person name="Reiff S.B."/>
            <person name="Swart E.C."/>
            <person name="Gosai S."/>
            <person name="Prabakaran S."/>
            <person name="Witkowska E."/>
            <person name="Larue G.E."/>
            <person name="Fisher S."/>
            <person name="Freeman R.M."/>
            <person name="Gunawardena J."/>
            <person name="Chu W."/>
            <person name="Stover N.A."/>
            <person name="Gregory B.D."/>
            <person name="Nowacki M."/>
            <person name="Derisi J."/>
            <person name="Roy S.W."/>
            <person name="Marshall W.F."/>
            <person name="Sood P."/>
        </authorList>
    </citation>
    <scope>NUCLEOTIDE SEQUENCE [LARGE SCALE GENOMIC DNA]</scope>
    <source>
        <strain evidence="2">WM001</strain>
    </source>
</reference>
<feature type="domain" description="J" evidence="1">
    <location>
        <begin position="9"/>
        <end position="75"/>
    </location>
</feature>
<dbReference type="SUPFAM" id="SSF46565">
    <property type="entry name" value="Chaperone J-domain"/>
    <property type="match status" value="1"/>
</dbReference>
<dbReference type="PROSITE" id="PS50076">
    <property type="entry name" value="DNAJ_2"/>
    <property type="match status" value="1"/>
</dbReference>
<proteinExistence type="predicted"/>
<dbReference type="GO" id="GO:0005634">
    <property type="term" value="C:nucleus"/>
    <property type="evidence" value="ECO:0007669"/>
    <property type="project" value="TreeGrafter"/>
</dbReference>
<keyword evidence="3" id="KW-1185">Reference proteome</keyword>
<dbReference type="InterPro" id="IPR001623">
    <property type="entry name" value="DnaJ_domain"/>
</dbReference>
<dbReference type="GO" id="GO:0005737">
    <property type="term" value="C:cytoplasm"/>
    <property type="evidence" value="ECO:0007669"/>
    <property type="project" value="TreeGrafter"/>
</dbReference>
<dbReference type="SMART" id="SM00271">
    <property type="entry name" value="DnaJ"/>
    <property type="match status" value="1"/>
</dbReference>
<dbReference type="CDD" id="cd06257">
    <property type="entry name" value="DnaJ"/>
    <property type="match status" value="1"/>
</dbReference>
<dbReference type="PRINTS" id="PR00625">
    <property type="entry name" value="JDOMAIN"/>
</dbReference>
<dbReference type="Proteomes" id="UP000187209">
    <property type="component" value="Unassembled WGS sequence"/>
</dbReference>
<dbReference type="OrthoDB" id="10250354at2759"/>
<evidence type="ECO:0000259" key="1">
    <source>
        <dbReference type="PROSITE" id="PS50076"/>
    </source>
</evidence>
<accession>A0A1R2C0C3</accession>
<dbReference type="GO" id="GO:0051082">
    <property type="term" value="F:unfolded protein binding"/>
    <property type="evidence" value="ECO:0007669"/>
    <property type="project" value="TreeGrafter"/>
</dbReference>
<dbReference type="Gene3D" id="1.10.287.110">
    <property type="entry name" value="DnaJ domain"/>
    <property type="match status" value="1"/>
</dbReference>
<dbReference type="InterPro" id="IPR036869">
    <property type="entry name" value="J_dom_sf"/>
</dbReference>
<dbReference type="GO" id="GO:0044183">
    <property type="term" value="F:protein folding chaperone"/>
    <property type="evidence" value="ECO:0007669"/>
    <property type="project" value="TreeGrafter"/>
</dbReference>
<comment type="caution">
    <text evidence="2">The sequence shown here is derived from an EMBL/GenBank/DDBJ whole genome shotgun (WGS) entry which is preliminary data.</text>
</comment>
<dbReference type="PANTHER" id="PTHR43948">
    <property type="entry name" value="DNAJ HOMOLOG SUBFAMILY B"/>
    <property type="match status" value="1"/>
</dbReference>
<dbReference type="GO" id="GO:0051087">
    <property type="term" value="F:protein-folding chaperone binding"/>
    <property type="evidence" value="ECO:0007669"/>
    <property type="project" value="TreeGrafter"/>
</dbReference>